<keyword evidence="3" id="KW-1185">Reference proteome</keyword>
<evidence type="ECO:0000313" key="3">
    <source>
        <dbReference type="Proteomes" id="UP001500618"/>
    </source>
</evidence>
<dbReference type="InterPro" id="IPR005146">
    <property type="entry name" value="B3/B4_tRNA-bd"/>
</dbReference>
<dbReference type="PANTHER" id="PTHR39209:SF2">
    <property type="entry name" value="CYTOPLASMIC PROTEIN"/>
    <property type="match status" value="1"/>
</dbReference>
<dbReference type="Pfam" id="PF03483">
    <property type="entry name" value="B3_4"/>
    <property type="match status" value="1"/>
</dbReference>
<dbReference type="Proteomes" id="UP001500618">
    <property type="component" value="Unassembled WGS sequence"/>
</dbReference>
<gene>
    <name evidence="2" type="ORF">GCM10009765_69050</name>
</gene>
<dbReference type="SUPFAM" id="SSF56037">
    <property type="entry name" value="PheT/TilS domain"/>
    <property type="match status" value="1"/>
</dbReference>
<dbReference type="PANTHER" id="PTHR39209">
    <property type="match status" value="1"/>
</dbReference>
<dbReference type="InterPro" id="IPR020825">
    <property type="entry name" value="Phe-tRNA_synthase-like_B3/B4"/>
</dbReference>
<evidence type="ECO:0000313" key="2">
    <source>
        <dbReference type="EMBL" id="GAA1709959.1"/>
    </source>
</evidence>
<protein>
    <submittedName>
        <fullName evidence="2">B3/4 domain-containing protein</fullName>
    </submittedName>
</protein>
<reference evidence="2 3" key="1">
    <citation type="journal article" date="2019" name="Int. J. Syst. Evol. Microbiol.">
        <title>The Global Catalogue of Microorganisms (GCM) 10K type strain sequencing project: providing services to taxonomists for standard genome sequencing and annotation.</title>
        <authorList>
            <consortium name="The Broad Institute Genomics Platform"/>
            <consortium name="The Broad Institute Genome Sequencing Center for Infectious Disease"/>
            <person name="Wu L."/>
            <person name="Ma J."/>
        </authorList>
    </citation>
    <scope>NUCLEOTIDE SEQUENCE [LARGE SCALE GENOMIC DNA]</scope>
    <source>
        <strain evidence="2 3">JCM 14718</strain>
    </source>
</reference>
<name>A0ABN2IQX2_9ACTN</name>
<dbReference type="EMBL" id="BAAANY010000036">
    <property type="protein sequence ID" value="GAA1709959.1"/>
    <property type="molecule type" value="Genomic_DNA"/>
</dbReference>
<proteinExistence type="predicted"/>
<dbReference type="Gene3D" id="3.50.40.10">
    <property type="entry name" value="Phenylalanyl-trna Synthetase, Chain B, domain 3"/>
    <property type="match status" value="1"/>
</dbReference>
<sequence>MNTEISIAPEVTAQYPAYRATVVLAHGLRNGPSGPETVDYLADAVATAVKTLDGRKPGEHPQLAAWRRIYQSFGVKPSRFYCSAEALARRAQSGQVPSINELVDLYNAVSLRHLLPAGGEDAGALQGELVLRFATGDEPCDIPERPDGPTAPAIGEPVWADDAGVTCRRWNWRQGRRTALTDQTTDAFFLLDAADESSYEPLADATAELTDLLTRRPGATVTTRSFSNV</sequence>
<organism evidence="2 3">
    <name type="scientific">Fodinicola feengrottensis</name>
    <dbReference type="NCBI Taxonomy" id="435914"/>
    <lineage>
        <taxon>Bacteria</taxon>
        <taxon>Bacillati</taxon>
        <taxon>Actinomycetota</taxon>
        <taxon>Actinomycetes</taxon>
        <taxon>Mycobacteriales</taxon>
        <taxon>Fodinicola</taxon>
    </lineage>
</organism>
<dbReference type="SMART" id="SM00873">
    <property type="entry name" value="B3_4"/>
    <property type="match status" value="1"/>
</dbReference>
<accession>A0ABN2IQX2</accession>
<evidence type="ECO:0000259" key="1">
    <source>
        <dbReference type="SMART" id="SM00873"/>
    </source>
</evidence>
<comment type="caution">
    <text evidence="2">The sequence shown here is derived from an EMBL/GenBank/DDBJ whole genome shotgun (WGS) entry which is preliminary data.</text>
</comment>
<feature type="domain" description="B3/B4 tRNA-binding" evidence="1">
    <location>
        <begin position="64"/>
        <end position="218"/>
    </location>
</feature>